<dbReference type="Gene3D" id="3.30.70.270">
    <property type="match status" value="1"/>
</dbReference>
<dbReference type="PROSITE" id="PS50887">
    <property type="entry name" value="GGDEF"/>
    <property type="match status" value="1"/>
</dbReference>
<dbReference type="SUPFAM" id="SSF55073">
    <property type="entry name" value="Nucleotide cyclase"/>
    <property type="match status" value="1"/>
</dbReference>
<dbReference type="EMBL" id="BCSY01000072">
    <property type="protein sequence ID" value="GAS97463.1"/>
    <property type="molecule type" value="Genomic_DNA"/>
</dbReference>
<feature type="transmembrane region" description="Helical" evidence="1">
    <location>
        <begin position="94"/>
        <end position="110"/>
    </location>
</feature>
<reference evidence="4" key="2">
    <citation type="submission" date="2016-02" db="EMBL/GenBank/DDBJ databases">
        <title>Draft genome sequence of five rapidly growing Mycobacterium species.</title>
        <authorList>
            <person name="Katahira K."/>
            <person name="Gotou Y."/>
            <person name="Iida K."/>
            <person name="Ogura Y."/>
            <person name="Hayashi T."/>
        </authorList>
    </citation>
    <scope>NUCLEOTIDE SEQUENCE [LARGE SCALE GENOMIC DNA]</scope>
    <source>
        <strain evidence="4">JCM15298</strain>
    </source>
</reference>
<name>A0A100WGJ4_MYCCR</name>
<dbReference type="InterPro" id="IPR000160">
    <property type="entry name" value="GGDEF_dom"/>
</dbReference>
<keyword evidence="1" id="KW-0812">Transmembrane</keyword>
<protein>
    <submittedName>
        <fullName evidence="3">Diguanylate cyclase (GGDEF) domain-containing pr otein</fullName>
    </submittedName>
</protein>
<feature type="transmembrane region" description="Helical" evidence="1">
    <location>
        <begin position="64"/>
        <end position="85"/>
    </location>
</feature>
<dbReference type="STRING" id="228230.RMCC_4429"/>
<dbReference type="NCBIfam" id="TIGR00254">
    <property type="entry name" value="GGDEF"/>
    <property type="match status" value="1"/>
</dbReference>
<sequence length="365" mass="38862">MRGIGTTRLADWLDQPDQFDAVTAFLRHRGLAHSARVMLAIVSASSMLAPLALVVPTYHEVTLVFAGIIALVGCCLSCVMTWFWLTRWPTRRQSLVTVSLCTACIVGWSVGQPSAALAALTCAAMPITSGYIAFFHSNRALLLNMVAGLAASGCAVYRLAHEVNAETAIAAVWLLSMLNTLTPITIRGTSKAMSVYATRSDTDALTGLLNRRGFLDAVERRLINDPVNGAEYVVAIMVDLDDFKRINDTLGHAEGDRVLLHVADILREHAPPASAICRAGGEEFLLATMSWTADATVIAAPLCEAITSRLGDVSASIGVAMAARRDVQAAPAPADMIIDLVSAADLAMYEAKRSGGNRVVVGTPR</sequence>
<dbReference type="PANTHER" id="PTHR45138:SF9">
    <property type="entry name" value="DIGUANYLATE CYCLASE DGCM-RELATED"/>
    <property type="match status" value="1"/>
</dbReference>
<comment type="caution">
    <text evidence="3">The sequence shown here is derived from an EMBL/GenBank/DDBJ whole genome shotgun (WGS) entry which is preliminary data.</text>
</comment>
<dbReference type="AlphaFoldDB" id="A0A100WGJ4"/>
<dbReference type="InterPro" id="IPR029787">
    <property type="entry name" value="Nucleotide_cyclase"/>
</dbReference>
<dbReference type="PANTHER" id="PTHR45138">
    <property type="entry name" value="REGULATORY COMPONENTS OF SENSORY TRANSDUCTION SYSTEM"/>
    <property type="match status" value="1"/>
</dbReference>
<keyword evidence="1" id="KW-1133">Transmembrane helix</keyword>
<evidence type="ECO:0000313" key="4">
    <source>
        <dbReference type="Proteomes" id="UP000069443"/>
    </source>
</evidence>
<feature type="transmembrane region" description="Helical" evidence="1">
    <location>
        <begin position="141"/>
        <end position="161"/>
    </location>
</feature>
<dbReference type="RefSeq" id="WP_165605364.1">
    <property type="nucleotide sequence ID" value="NZ_BCSY01000072.1"/>
</dbReference>
<organism evidence="3 4">
    <name type="scientific">Mycolicibacterium canariasense</name>
    <name type="common">Mycobacterium canariasense</name>
    <dbReference type="NCBI Taxonomy" id="228230"/>
    <lineage>
        <taxon>Bacteria</taxon>
        <taxon>Bacillati</taxon>
        <taxon>Actinomycetota</taxon>
        <taxon>Actinomycetes</taxon>
        <taxon>Mycobacteriales</taxon>
        <taxon>Mycobacteriaceae</taxon>
        <taxon>Mycolicibacterium</taxon>
    </lineage>
</organism>
<keyword evidence="1" id="KW-0472">Membrane</keyword>
<keyword evidence="4" id="KW-1185">Reference proteome</keyword>
<feature type="domain" description="GGDEF" evidence="2">
    <location>
        <begin position="231"/>
        <end position="364"/>
    </location>
</feature>
<gene>
    <name evidence="3" type="ORF">RMCC_4429</name>
</gene>
<dbReference type="Pfam" id="PF00990">
    <property type="entry name" value="GGDEF"/>
    <property type="match status" value="1"/>
</dbReference>
<feature type="transmembrane region" description="Helical" evidence="1">
    <location>
        <begin position="116"/>
        <end position="134"/>
    </location>
</feature>
<proteinExistence type="predicted"/>
<evidence type="ECO:0000259" key="2">
    <source>
        <dbReference type="PROSITE" id="PS50887"/>
    </source>
</evidence>
<feature type="transmembrane region" description="Helical" evidence="1">
    <location>
        <begin position="37"/>
        <end position="58"/>
    </location>
</feature>
<dbReference type="SMART" id="SM00267">
    <property type="entry name" value="GGDEF"/>
    <property type="match status" value="1"/>
</dbReference>
<dbReference type="InterPro" id="IPR043128">
    <property type="entry name" value="Rev_trsase/Diguanyl_cyclase"/>
</dbReference>
<accession>A0A100WGJ4</accession>
<dbReference type="InterPro" id="IPR050469">
    <property type="entry name" value="Diguanylate_Cyclase"/>
</dbReference>
<dbReference type="Proteomes" id="UP000069443">
    <property type="component" value="Unassembled WGS sequence"/>
</dbReference>
<evidence type="ECO:0000313" key="3">
    <source>
        <dbReference type="EMBL" id="GAS97463.1"/>
    </source>
</evidence>
<evidence type="ECO:0000256" key="1">
    <source>
        <dbReference type="SAM" id="Phobius"/>
    </source>
</evidence>
<dbReference type="GO" id="GO:0052621">
    <property type="term" value="F:diguanylate cyclase activity"/>
    <property type="evidence" value="ECO:0007669"/>
    <property type="project" value="TreeGrafter"/>
</dbReference>
<feature type="transmembrane region" description="Helical" evidence="1">
    <location>
        <begin position="167"/>
        <end position="186"/>
    </location>
</feature>
<dbReference type="CDD" id="cd01949">
    <property type="entry name" value="GGDEF"/>
    <property type="match status" value="1"/>
</dbReference>
<reference evidence="4" key="1">
    <citation type="journal article" date="2016" name="Genome Announc.">
        <title>Draft Genome Sequences of Five Rapidly Growing Mycobacterium Species, M. thermoresistibile, M. fortuitum subsp. acetamidolyticum, M. canariasense, M. brisbanense, and M. novocastrense.</title>
        <authorList>
            <person name="Katahira K."/>
            <person name="Ogura Y."/>
            <person name="Gotoh Y."/>
            <person name="Hayashi T."/>
        </authorList>
    </citation>
    <scope>NUCLEOTIDE SEQUENCE [LARGE SCALE GENOMIC DNA]</scope>
    <source>
        <strain evidence="4">JCM15298</strain>
    </source>
</reference>